<evidence type="ECO:0000313" key="2">
    <source>
        <dbReference type="EMBL" id="MCI30556.1"/>
    </source>
</evidence>
<evidence type="ECO:0000259" key="1">
    <source>
        <dbReference type="Pfam" id="PF17921"/>
    </source>
</evidence>
<dbReference type="Gene3D" id="1.10.340.70">
    <property type="match status" value="1"/>
</dbReference>
<dbReference type="AlphaFoldDB" id="A0A392R3Y2"/>
<accession>A0A392R3Y2</accession>
<feature type="non-terminal residue" evidence="2">
    <location>
        <position position="1"/>
    </location>
</feature>
<dbReference type="Pfam" id="PF17921">
    <property type="entry name" value="Integrase_H2C2"/>
    <property type="match status" value="1"/>
</dbReference>
<keyword evidence="3" id="KW-1185">Reference proteome</keyword>
<organism evidence="2 3">
    <name type="scientific">Trifolium medium</name>
    <dbReference type="NCBI Taxonomy" id="97028"/>
    <lineage>
        <taxon>Eukaryota</taxon>
        <taxon>Viridiplantae</taxon>
        <taxon>Streptophyta</taxon>
        <taxon>Embryophyta</taxon>
        <taxon>Tracheophyta</taxon>
        <taxon>Spermatophyta</taxon>
        <taxon>Magnoliopsida</taxon>
        <taxon>eudicotyledons</taxon>
        <taxon>Gunneridae</taxon>
        <taxon>Pentapetalae</taxon>
        <taxon>rosids</taxon>
        <taxon>fabids</taxon>
        <taxon>Fabales</taxon>
        <taxon>Fabaceae</taxon>
        <taxon>Papilionoideae</taxon>
        <taxon>50 kb inversion clade</taxon>
        <taxon>NPAAA clade</taxon>
        <taxon>Hologalegina</taxon>
        <taxon>IRL clade</taxon>
        <taxon>Trifolieae</taxon>
        <taxon>Trifolium</taxon>
    </lineage>
</organism>
<comment type="caution">
    <text evidence="2">The sequence shown here is derived from an EMBL/GenBank/DDBJ whole genome shotgun (WGS) entry which is preliminary data.</text>
</comment>
<protein>
    <recommendedName>
        <fullName evidence="1">Integrase zinc-binding domain-containing protein</fullName>
    </recommendedName>
</protein>
<dbReference type="InterPro" id="IPR052160">
    <property type="entry name" value="Gypsy_RT_Integrase-like"/>
</dbReference>
<reference evidence="2 3" key="1">
    <citation type="journal article" date="2018" name="Front. Plant Sci.">
        <title>Red Clover (Trifolium pratense) and Zigzag Clover (T. medium) - A Picture of Genomic Similarities and Differences.</title>
        <authorList>
            <person name="Dluhosova J."/>
            <person name="Istvanek J."/>
            <person name="Nedelnik J."/>
            <person name="Repkova J."/>
        </authorList>
    </citation>
    <scope>NUCLEOTIDE SEQUENCE [LARGE SCALE GENOMIC DNA]</scope>
    <source>
        <strain evidence="3">cv. 10/8</strain>
        <tissue evidence="2">Leaf</tissue>
    </source>
</reference>
<feature type="non-terminal residue" evidence="2">
    <location>
        <position position="159"/>
    </location>
</feature>
<name>A0A392R3Y2_9FABA</name>
<feature type="domain" description="Integrase zinc-binding" evidence="1">
    <location>
        <begin position="100"/>
        <end position="155"/>
    </location>
</feature>
<dbReference type="InterPro" id="IPR041588">
    <property type="entry name" value="Integrase_H2C2"/>
</dbReference>
<dbReference type="Proteomes" id="UP000265520">
    <property type="component" value="Unassembled WGS sequence"/>
</dbReference>
<evidence type="ECO:0000313" key="3">
    <source>
        <dbReference type="Proteomes" id="UP000265520"/>
    </source>
</evidence>
<sequence>ADALSRKSLHMSSLMAKELELFEEFRDLSLVCELTTRSVKLGMLKLTNPFLEEVMEKQKTDTKLLKYKTLIENGKEMDIKIDENGVMRCRGRVYVPDVPELKKMILEEGHRSNLSIHPGVTKMYHDLKKMFWWPGMKKEITEFVYACLTCQKSKVEHQK</sequence>
<dbReference type="FunFam" id="1.10.340.70:FF:000001">
    <property type="entry name" value="Retrovirus-related Pol polyprotein from transposon gypsy-like Protein"/>
    <property type="match status" value="1"/>
</dbReference>
<proteinExistence type="predicted"/>
<dbReference type="EMBL" id="LXQA010180459">
    <property type="protein sequence ID" value="MCI30556.1"/>
    <property type="molecule type" value="Genomic_DNA"/>
</dbReference>
<dbReference type="PANTHER" id="PTHR47266">
    <property type="entry name" value="ENDONUCLEASE-RELATED"/>
    <property type="match status" value="1"/>
</dbReference>